<evidence type="ECO:0000313" key="2">
    <source>
        <dbReference type="Proteomes" id="UP001055879"/>
    </source>
</evidence>
<protein>
    <submittedName>
        <fullName evidence="1">Uncharacterized protein</fullName>
    </submittedName>
</protein>
<gene>
    <name evidence="1" type="ORF">L6452_09961</name>
</gene>
<evidence type="ECO:0000313" key="1">
    <source>
        <dbReference type="EMBL" id="KAI3747502.1"/>
    </source>
</evidence>
<name>A0ACB9DLS0_ARCLA</name>
<dbReference type="EMBL" id="CM042049">
    <property type="protein sequence ID" value="KAI3747502.1"/>
    <property type="molecule type" value="Genomic_DNA"/>
</dbReference>
<comment type="caution">
    <text evidence="1">The sequence shown here is derived from an EMBL/GenBank/DDBJ whole genome shotgun (WGS) entry which is preliminary data.</text>
</comment>
<dbReference type="Proteomes" id="UP001055879">
    <property type="component" value="Linkage Group LG03"/>
</dbReference>
<reference evidence="2" key="1">
    <citation type="journal article" date="2022" name="Mol. Ecol. Resour.">
        <title>The genomes of chicory, endive, great burdock and yacon provide insights into Asteraceae palaeo-polyploidization history and plant inulin production.</title>
        <authorList>
            <person name="Fan W."/>
            <person name="Wang S."/>
            <person name="Wang H."/>
            <person name="Wang A."/>
            <person name="Jiang F."/>
            <person name="Liu H."/>
            <person name="Zhao H."/>
            <person name="Xu D."/>
            <person name="Zhang Y."/>
        </authorList>
    </citation>
    <scope>NUCLEOTIDE SEQUENCE [LARGE SCALE GENOMIC DNA]</scope>
    <source>
        <strain evidence="2">cv. Niubang</strain>
    </source>
</reference>
<keyword evidence="2" id="KW-1185">Reference proteome</keyword>
<organism evidence="1 2">
    <name type="scientific">Arctium lappa</name>
    <name type="common">Greater burdock</name>
    <name type="synonym">Lappa major</name>
    <dbReference type="NCBI Taxonomy" id="4217"/>
    <lineage>
        <taxon>Eukaryota</taxon>
        <taxon>Viridiplantae</taxon>
        <taxon>Streptophyta</taxon>
        <taxon>Embryophyta</taxon>
        <taxon>Tracheophyta</taxon>
        <taxon>Spermatophyta</taxon>
        <taxon>Magnoliopsida</taxon>
        <taxon>eudicotyledons</taxon>
        <taxon>Gunneridae</taxon>
        <taxon>Pentapetalae</taxon>
        <taxon>asterids</taxon>
        <taxon>campanulids</taxon>
        <taxon>Asterales</taxon>
        <taxon>Asteraceae</taxon>
        <taxon>Carduoideae</taxon>
        <taxon>Cardueae</taxon>
        <taxon>Arctiinae</taxon>
        <taxon>Arctium</taxon>
    </lineage>
</organism>
<sequence length="73" mass="8427">MIILTFGFDVSQIRFKVTETTHEVSSADLSTVRAWRDRGSWGGWRRNTFYKGPISLPPSPSLCKNSKNLRLRR</sequence>
<accession>A0ACB9DLS0</accession>
<proteinExistence type="predicted"/>
<reference evidence="1 2" key="2">
    <citation type="journal article" date="2022" name="Mol. Ecol. Resour.">
        <title>The genomes of chicory, endive, great burdock and yacon provide insights into Asteraceae paleo-polyploidization history and plant inulin production.</title>
        <authorList>
            <person name="Fan W."/>
            <person name="Wang S."/>
            <person name="Wang H."/>
            <person name="Wang A."/>
            <person name="Jiang F."/>
            <person name="Liu H."/>
            <person name="Zhao H."/>
            <person name="Xu D."/>
            <person name="Zhang Y."/>
        </authorList>
    </citation>
    <scope>NUCLEOTIDE SEQUENCE [LARGE SCALE GENOMIC DNA]</scope>
    <source>
        <strain evidence="2">cv. Niubang</strain>
    </source>
</reference>